<dbReference type="EMBL" id="OCYS01000110">
    <property type="protein sequence ID" value="SON91246.1"/>
    <property type="molecule type" value="Genomic_DNA"/>
</dbReference>
<dbReference type="Proteomes" id="UP000234166">
    <property type="component" value="Unassembled WGS sequence"/>
</dbReference>
<sequence>MQACCLRARSGTPVTEASKVDIAGSSDAPDEAHLSMKGPLGLAMHEAQTICCIVALAHACSVNKIRHARAA</sequence>
<evidence type="ECO:0000313" key="2">
    <source>
        <dbReference type="EMBL" id="SON91246.1"/>
    </source>
</evidence>
<dbReference type="EMBL" id="OCYT01000115">
    <property type="protein sequence ID" value="SON84479.1"/>
    <property type="molecule type" value="Genomic_DNA"/>
</dbReference>
<accession>A0AB38E4X4</accession>
<reference evidence="3 4" key="1">
    <citation type="submission" date="2017-10" db="EMBL/GenBank/DDBJ databases">
        <authorList>
            <person name="Regsiter A."/>
            <person name="William W."/>
        </authorList>
    </citation>
    <scope>NUCLEOTIDE SEQUENCE [LARGE SCALE GENOMIC DNA]</scope>
    <source>
        <strain evidence="1 4">CFBP6984</strain>
        <strain evidence="2 3">CFBP7430</strain>
    </source>
</reference>
<evidence type="ECO:0000313" key="1">
    <source>
        <dbReference type="EMBL" id="SON84479.1"/>
    </source>
</evidence>
<comment type="caution">
    <text evidence="2">The sequence shown here is derived from an EMBL/GenBank/DDBJ whole genome shotgun (WGS) entry which is preliminary data.</text>
</comment>
<dbReference type="AlphaFoldDB" id="A0AB38E4X4"/>
<dbReference type="Proteomes" id="UP000234181">
    <property type="component" value="Unassembled WGS sequence"/>
</dbReference>
<evidence type="ECO:0000313" key="4">
    <source>
        <dbReference type="Proteomes" id="UP000234181"/>
    </source>
</evidence>
<organism evidence="2 3">
    <name type="scientific">Xanthomonas campestris pv. phaseoli</name>
    <dbReference type="NCBI Taxonomy" id="317013"/>
    <lineage>
        <taxon>Bacteria</taxon>
        <taxon>Pseudomonadati</taxon>
        <taxon>Pseudomonadota</taxon>
        <taxon>Gammaproteobacteria</taxon>
        <taxon>Lysobacterales</taxon>
        <taxon>Lysobacteraceae</taxon>
        <taxon>Xanthomonas</taxon>
    </lineage>
</organism>
<evidence type="ECO:0000313" key="3">
    <source>
        <dbReference type="Proteomes" id="UP000234166"/>
    </source>
</evidence>
<protein>
    <submittedName>
        <fullName evidence="2">Uncharacterized protein</fullName>
    </submittedName>
</protein>
<name>A0AB38E4X4_XANCH</name>
<keyword evidence="4" id="KW-1185">Reference proteome</keyword>
<proteinExistence type="predicted"/>
<gene>
    <name evidence="1" type="ORF">XAP6984_580057</name>
    <name evidence="2" type="ORF">XAP7430_540058</name>
</gene>